<keyword evidence="3 7" id="KW-0812">Transmembrane</keyword>
<evidence type="ECO:0000256" key="7">
    <source>
        <dbReference type="SAM" id="Phobius"/>
    </source>
</evidence>
<feature type="transmembrane region" description="Helical" evidence="7">
    <location>
        <begin position="378"/>
        <end position="398"/>
    </location>
</feature>
<evidence type="ECO:0000256" key="2">
    <source>
        <dbReference type="ARBA" id="ARBA00008335"/>
    </source>
</evidence>
<evidence type="ECO:0000256" key="3">
    <source>
        <dbReference type="ARBA" id="ARBA00022692"/>
    </source>
</evidence>
<feature type="transmembrane region" description="Helical" evidence="7">
    <location>
        <begin position="203"/>
        <end position="225"/>
    </location>
</feature>
<dbReference type="Pfam" id="PF07690">
    <property type="entry name" value="MFS_1"/>
    <property type="match status" value="1"/>
</dbReference>
<feature type="domain" description="Major facilitator superfamily (MFS) profile" evidence="8">
    <location>
        <begin position="112"/>
        <end position="549"/>
    </location>
</feature>
<feature type="transmembrane region" description="Helical" evidence="7">
    <location>
        <begin position="178"/>
        <end position="197"/>
    </location>
</feature>
<evidence type="ECO:0000256" key="5">
    <source>
        <dbReference type="ARBA" id="ARBA00023136"/>
    </source>
</evidence>
<dbReference type="CDD" id="cd17323">
    <property type="entry name" value="MFS_Tpo1_MDR_like"/>
    <property type="match status" value="1"/>
</dbReference>
<dbReference type="EMBL" id="MU005776">
    <property type="protein sequence ID" value="KAF2706139.1"/>
    <property type="molecule type" value="Genomic_DNA"/>
</dbReference>
<dbReference type="GO" id="GO:0015606">
    <property type="term" value="F:spermidine transmembrane transporter activity"/>
    <property type="evidence" value="ECO:0007669"/>
    <property type="project" value="TreeGrafter"/>
</dbReference>
<feature type="transmembrane region" description="Helical" evidence="7">
    <location>
        <begin position="433"/>
        <end position="452"/>
    </location>
</feature>
<dbReference type="Proteomes" id="UP000799428">
    <property type="component" value="Unassembled WGS sequence"/>
</dbReference>
<name>A0A6G1JZV4_9PLEO</name>
<keyword evidence="5 7" id="KW-0472">Membrane</keyword>
<feature type="region of interest" description="Disordered" evidence="6">
    <location>
        <begin position="1"/>
        <end position="99"/>
    </location>
</feature>
<feature type="transmembrane region" description="Helical" evidence="7">
    <location>
        <begin position="458"/>
        <end position="479"/>
    </location>
</feature>
<sequence length="561" mass="61040">MRSSRSSWLREAHYRAQSTAPSPNNGWVSTTAAPTDPTSSYVGPEKGRTQPMSSRSPGQERDQNSASVSKETTSSPPPPTPASTPTVAALDWDGPDDPLNPHNWSEVRKWYQTYTTSGLALVGTFASSAFTPGMDLAAEEFGSPLLVGTLAFSIYQLGLAAGGPFAAPMSETFGRRPVYFISMPLFGLFILGTGFAPNMAALVVLRFFAGLFAAPSLSMGSGTLADIWPPEKRAAPMSLYVATPFLGPALGPLLGAAVTRDLGWRWTSWLILFFTIVLVVLPVPFYIESYKPVLLRRRAKKRGLPVPKSPLESLPWHKVISTYATTTLNRPLHMLFTEPIVTAFNAYSAFNFALLYAFFAAFPWVFQEEYGFDSLSTGLTFLGLGAGVIIGTIGIYFFSTYYYRPKVRHSIANDEPAPKAATSRVAPEARLPLAFVGGPCITIGLFLFGWSAAYRVHWIVPTIAEAFFGLGNLSVFMGCTMYITDTYGPLYGASAMASNAILRYVLGATFPLFAVQMFRNLGTQWACTLLGCLSVLGACVPWVLMRFGKGLRERSGYKRGD</sequence>
<proteinExistence type="inferred from homology"/>
<dbReference type="GO" id="GO:0005886">
    <property type="term" value="C:plasma membrane"/>
    <property type="evidence" value="ECO:0007669"/>
    <property type="project" value="TreeGrafter"/>
</dbReference>
<dbReference type="AlphaFoldDB" id="A0A6G1JZV4"/>
<feature type="transmembrane region" description="Helical" evidence="7">
    <location>
        <begin position="237"/>
        <end position="257"/>
    </location>
</feature>
<dbReference type="PANTHER" id="PTHR23502:SF38">
    <property type="entry name" value="POLYAMINE TRANSPORTER 4"/>
    <property type="match status" value="1"/>
</dbReference>
<dbReference type="Gene3D" id="1.20.1250.20">
    <property type="entry name" value="MFS general substrate transporter like domains"/>
    <property type="match status" value="1"/>
</dbReference>
<evidence type="ECO:0000256" key="1">
    <source>
        <dbReference type="ARBA" id="ARBA00004141"/>
    </source>
</evidence>
<dbReference type="OrthoDB" id="3936150at2759"/>
<comment type="similarity">
    <text evidence="2">Belongs to the major facilitator superfamily.</text>
</comment>
<feature type="compositionally biased region" description="Low complexity" evidence="6">
    <location>
        <begin position="29"/>
        <end position="40"/>
    </location>
</feature>
<protein>
    <submittedName>
        <fullName evidence="9">Benomyl/methotrexate resistance protein</fullName>
    </submittedName>
</protein>
<dbReference type="PANTHER" id="PTHR23502">
    <property type="entry name" value="MAJOR FACILITATOR SUPERFAMILY"/>
    <property type="match status" value="1"/>
</dbReference>
<comment type="subcellular location">
    <subcellularLocation>
        <location evidence="1">Membrane</location>
        <topology evidence="1">Multi-pass membrane protein</topology>
    </subcellularLocation>
</comment>
<keyword evidence="4 7" id="KW-1133">Transmembrane helix</keyword>
<evidence type="ECO:0000259" key="8">
    <source>
        <dbReference type="PROSITE" id="PS50850"/>
    </source>
</evidence>
<dbReference type="SUPFAM" id="SSF103473">
    <property type="entry name" value="MFS general substrate transporter"/>
    <property type="match status" value="1"/>
</dbReference>
<organism evidence="9 10">
    <name type="scientific">Pleomassaria siparia CBS 279.74</name>
    <dbReference type="NCBI Taxonomy" id="1314801"/>
    <lineage>
        <taxon>Eukaryota</taxon>
        <taxon>Fungi</taxon>
        <taxon>Dikarya</taxon>
        <taxon>Ascomycota</taxon>
        <taxon>Pezizomycotina</taxon>
        <taxon>Dothideomycetes</taxon>
        <taxon>Pleosporomycetidae</taxon>
        <taxon>Pleosporales</taxon>
        <taxon>Pleomassariaceae</taxon>
        <taxon>Pleomassaria</taxon>
    </lineage>
</organism>
<feature type="transmembrane region" description="Helical" evidence="7">
    <location>
        <begin position="344"/>
        <end position="366"/>
    </location>
</feature>
<evidence type="ECO:0000313" key="10">
    <source>
        <dbReference type="Proteomes" id="UP000799428"/>
    </source>
</evidence>
<dbReference type="PROSITE" id="PS50850">
    <property type="entry name" value="MFS"/>
    <property type="match status" value="1"/>
</dbReference>
<dbReference type="GO" id="GO:0000297">
    <property type="term" value="F:spermine transmembrane transporter activity"/>
    <property type="evidence" value="ECO:0007669"/>
    <property type="project" value="TreeGrafter"/>
</dbReference>
<feature type="transmembrane region" description="Helical" evidence="7">
    <location>
        <begin position="523"/>
        <end position="544"/>
    </location>
</feature>
<keyword evidence="10" id="KW-1185">Reference proteome</keyword>
<evidence type="ECO:0000256" key="4">
    <source>
        <dbReference type="ARBA" id="ARBA00022989"/>
    </source>
</evidence>
<feature type="transmembrane region" description="Helical" evidence="7">
    <location>
        <begin position="145"/>
        <end position="166"/>
    </location>
</feature>
<evidence type="ECO:0000313" key="9">
    <source>
        <dbReference type="EMBL" id="KAF2706139.1"/>
    </source>
</evidence>
<feature type="compositionally biased region" description="Polar residues" evidence="6">
    <location>
        <begin position="16"/>
        <end position="28"/>
    </location>
</feature>
<gene>
    <name evidence="9" type="ORF">K504DRAFT_386562</name>
</gene>
<accession>A0A6G1JZV4</accession>
<dbReference type="InterPro" id="IPR020846">
    <property type="entry name" value="MFS_dom"/>
</dbReference>
<dbReference type="FunFam" id="1.20.1250.20:FF:000082">
    <property type="entry name" value="MFS multidrug transporter, putative"/>
    <property type="match status" value="1"/>
</dbReference>
<dbReference type="InterPro" id="IPR036259">
    <property type="entry name" value="MFS_trans_sf"/>
</dbReference>
<feature type="transmembrane region" description="Helical" evidence="7">
    <location>
        <begin position="500"/>
        <end position="517"/>
    </location>
</feature>
<feature type="transmembrane region" description="Helical" evidence="7">
    <location>
        <begin position="114"/>
        <end position="133"/>
    </location>
</feature>
<feature type="transmembrane region" description="Helical" evidence="7">
    <location>
        <begin position="269"/>
        <end position="287"/>
    </location>
</feature>
<reference evidence="9" key="1">
    <citation type="journal article" date="2020" name="Stud. Mycol.">
        <title>101 Dothideomycetes genomes: a test case for predicting lifestyles and emergence of pathogens.</title>
        <authorList>
            <person name="Haridas S."/>
            <person name="Albert R."/>
            <person name="Binder M."/>
            <person name="Bloem J."/>
            <person name="Labutti K."/>
            <person name="Salamov A."/>
            <person name="Andreopoulos B."/>
            <person name="Baker S."/>
            <person name="Barry K."/>
            <person name="Bills G."/>
            <person name="Bluhm B."/>
            <person name="Cannon C."/>
            <person name="Castanera R."/>
            <person name="Culley D."/>
            <person name="Daum C."/>
            <person name="Ezra D."/>
            <person name="Gonzalez J."/>
            <person name="Henrissat B."/>
            <person name="Kuo A."/>
            <person name="Liang C."/>
            <person name="Lipzen A."/>
            <person name="Lutzoni F."/>
            <person name="Magnuson J."/>
            <person name="Mondo S."/>
            <person name="Nolan M."/>
            <person name="Ohm R."/>
            <person name="Pangilinan J."/>
            <person name="Park H.-J."/>
            <person name="Ramirez L."/>
            <person name="Alfaro M."/>
            <person name="Sun H."/>
            <person name="Tritt A."/>
            <person name="Yoshinaga Y."/>
            <person name="Zwiers L.-H."/>
            <person name="Turgeon B."/>
            <person name="Goodwin S."/>
            <person name="Spatafora J."/>
            <person name="Crous P."/>
            <person name="Grigoriev I."/>
        </authorList>
    </citation>
    <scope>NUCLEOTIDE SEQUENCE</scope>
    <source>
        <strain evidence="9">CBS 279.74</strain>
    </source>
</reference>
<dbReference type="InterPro" id="IPR011701">
    <property type="entry name" value="MFS"/>
</dbReference>
<evidence type="ECO:0000256" key="6">
    <source>
        <dbReference type="SAM" id="MobiDB-lite"/>
    </source>
</evidence>